<name>A0A7J9KX28_GOSSC</name>
<protein>
    <submittedName>
        <fullName evidence="1">Uncharacterized protein</fullName>
    </submittedName>
</protein>
<feature type="non-terminal residue" evidence="1">
    <location>
        <position position="34"/>
    </location>
</feature>
<proteinExistence type="predicted"/>
<evidence type="ECO:0000313" key="1">
    <source>
        <dbReference type="EMBL" id="MBA0850987.1"/>
    </source>
</evidence>
<reference evidence="1 2" key="1">
    <citation type="journal article" date="2019" name="Genome Biol. Evol.">
        <title>Insights into the evolution of the New World diploid cottons (Gossypium, subgenus Houzingenia) based on genome sequencing.</title>
        <authorList>
            <person name="Grover C.E."/>
            <person name="Arick M.A. 2nd"/>
            <person name="Thrash A."/>
            <person name="Conover J.L."/>
            <person name="Sanders W.S."/>
            <person name="Peterson D.G."/>
            <person name="Frelichowski J.E."/>
            <person name="Scheffler J.A."/>
            <person name="Scheffler B.E."/>
            <person name="Wendel J.F."/>
        </authorList>
    </citation>
    <scope>NUCLEOTIDE SEQUENCE [LARGE SCALE GENOMIC DNA]</scope>
    <source>
        <strain evidence="1">1</strain>
        <tissue evidence="1">Leaf</tissue>
    </source>
</reference>
<comment type="caution">
    <text evidence="1">The sequence shown here is derived from an EMBL/GenBank/DDBJ whole genome shotgun (WGS) entry which is preliminary data.</text>
</comment>
<dbReference type="OrthoDB" id="534666at2759"/>
<dbReference type="EMBL" id="JABFAF010000003">
    <property type="protein sequence ID" value="MBA0850987.1"/>
    <property type="molecule type" value="Genomic_DNA"/>
</dbReference>
<dbReference type="Proteomes" id="UP000593576">
    <property type="component" value="Unassembled WGS sequence"/>
</dbReference>
<evidence type="ECO:0000313" key="2">
    <source>
        <dbReference type="Proteomes" id="UP000593576"/>
    </source>
</evidence>
<accession>A0A7J9KX28</accession>
<dbReference type="AlphaFoldDB" id="A0A7J9KX28"/>
<organism evidence="1 2">
    <name type="scientific">Gossypium schwendimanii</name>
    <name type="common">Cotton</name>
    <dbReference type="NCBI Taxonomy" id="34291"/>
    <lineage>
        <taxon>Eukaryota</taxon>
        <taxon>Viridiplantae</taxon>
        <taxon>Streptophyta</taxon>
        <taxon>Embryophyta</taxon>
        <taxon>Tracheophyta</taxon>
        <taxon>Spermatophyta</taxon>
        <taxon>Magnoliopsida</taxon>
        <taxon>eudicotyledons</taxon>
        <taxon>Gunneridae</taxon>
        <taxon>Pentapetalae</taxon>
        <taxon>rosids</taxon>
        <taxon>malvids</taxon>
        <taxon>Malvales</taxon>
        <taxon>Malvaceae</taxon>
        <taxon>Malvoideae</taxon>
        <taxon>Gossypium</taxon>
    </lineage>
</organism>
<keyword evidence="2" id="KW-1185">Reference proteome</keyword>
<gene>
    <name evidence="1" type="ORF">Goshw_010770</name>
</gene>
<sequence>MNLILEPMKNPTSKRFQGDCFLGFYDGKILLIII</sequence>